<dbReference type="EMBL" id="MTAO01000019">
    <property type="protein sequence ID" value="POE23735.1"/>
    <property type="molecule type" value="Genomic_DNA"/>
</dbReference>
<reference evidence="1 2" key="1">
    <citation type="submission" date="2017-01" db="EMBL/GenBank/DDBJ databases">
        <title>Comparative Genomics of 38 Pectobacterium strains comprising three species revealed the characteristics of Pectobacterium carotovorum.</title>
        <authorList>
            <person name="Xie H."/>
            <person name="Ma Y."/>
            <person name="Li X."/>
        </authorList>
    </citation>
    <scope>NUCLEOTIDE SEQUENCE [LARGE SCALE GENOMIC DNA]</scope>
    <source>
        <strain evidence="1 2">Q142</strain>
    </source>
</reference>
<name>A0ABD6VJU5_9GAMM</name>
<dbReference type="InterPro" id="IPR015424">
    <property type="entry name" value="PyrdxlP-dep_Trfase"/>
</dbReference>
<accession>A0ABD6VJU5</accession>
<evidence type="ECO:0000313" key="2">
    <source>
        <dbReference type="Proteomes" id="UP000237274"/>
    </source>
</evidence>
<dbReference type="RefSeq" id="WP_103160974.1">
    <property type="nucleotide sequence ID" value="NZ_MTAH01000020.1"/>
</dbReference>
<comment type="caution">
    <text evidence="1">The sequence shown here is derived from an EMBL/GenBank/DDBJ whole genome shotgun (WGS) entry which is preliminary data.</text>
</comment>
<dbReference type="SUPFAM" id="SSF53383">
    <property type="entry name" value="PLP-dependent transferases"/>
    <property type="match status" value="1"/>
</dbReference>
<dbReference type="Proteomes" id="UP000237274">
    <property type="component" value="Unassembled WGS sequence"/>
</dbReference>
<protein>
    <recommendedName>
        <fullName evidence="3">DegT/DnrJ/EryC1/StrS aminotransferase family protein</fullName>
    </recommendedName>
</protein>
<sequence length="317" mass="36735">MNTYNEYGGFFQLELGRGTTYHSEAIYLNSARNALKYIIRLYKIRKIAVPYFTCPVVWQALKDENCDIVFYDCDLNMNPNLAKIGRDDFFIVNDYFGVMSEKIDEIISYYPNVIIDNAQAFFSYNCGLAAFYSPRKFFGLPDGGVAVTSDRLNESLDVDVSYLRCLHLLKRHDMGASASYTDFCDADKIIDSLPMRYMSRMTKNLMSGIDYDFIKNQRIKNYNYMHKKLSDVNLLNVTLSVNDTPMAYPLLIENKNIKNRLIQNKIYVATYWPNLEDVSPADSNALYLRDYILPLPIDQRYDIKDIDAMLKIIESII</sequence>
<dbReference type="Gene3D" id="3.40.640.10">
    <property type="entry name" value="Type I PLP-dependent aspartate aminotransferase-like (Major domain)"/>
    <property type="match status" value="1"/>
</dbReference>
<dbReference type="InterPro" id="IPR015421">
    <property type="entry name" value="PyrdxlP-dep_Trfase_major"/>
</dbReference>
<proteinExistence type="predicted"/>
<evidence type="ECO:0000313" key="1">
    <source>
        <dbReference type="EMBL" id="POE23735.1"/>
    </source>
</evidence>
<dbReference type="AlphaFoldDB" id="A0ABD6VJU5"/>
<evidence type="ECO:0008006" key="3">
    <source>
        <dbReference type="Google" id="ProtNLM"/>
    </source>
</evidence>
<organism evidence="1 2">
    <name type="scientific">Pectobacterium odoriferum</name>
    <dbReference type="NCBI Taxonomy" id="78398"/>
    <lineage>
        <taxon>Bacteria</taxon>
        <taxon>Pseudomonadati</taxon>
        <taxon>Pseudomonadota</taxon>
        <taxon>Gammaproteobacteria</taxon>
        <taxon>Enterobacterales</taxon>
        <taxon>Pectobacteriaceae</taxon>
        <taxon>Pectobacterium</taxon>
    </lineage>
</organism>
<gene>
    <name evidence="1" type="ORF">BV926_19535</name>
</gene>